<protein>
    <submittedName>
        <fullName evidence="1">Uncharacterized protein</fullName>
    </submittedName>
</protein>
<dbReference type="EMBL" id="WCSY01000051">
    <property type="protein sequence ID" value="KAB4304351.1"/>
    <property type="molecule type" value="Genomic_DNA"/>
</dbReference>
<evidence type="ECO:0000313" key="1">
    <source>
        <dbReference type="EMBL" id="KAB4304351.1"/>
    </source>
</evidence>
<name>A0A6I0MH61_BACT4</name>
<evidence type="ECO:0000313" key="2">
    <source>
        <dbReference type="Proteomes" id="UP000440614"/>
    </source>
</evidence>
<dbReference type="RefSeq" id="WP_310505269.1">
    <property type="nucleotide sequence ID" value="NZ_JANUSI010000001.1"/>
</dbReference>
<reference evidence="1 2" key="1">
    <citation type="journal article" date="2019" name="Nat. Med.">
        <title>A library of human gut bacterial isolates paired with longitudinal multiomics data enables mechanistic microbiome research.</title>
        <authorList>
            <person name="Poyet M."/>
            <person name="Groussin M."/>
            <person name="Gibbons S.M."/>
            <person name="Avila-Pacheco J."/>
            <person name="Jiang X."/>
            <person name="Kearney S.M."/>
            <person name="Perrotta A.R."/>
            <person name="Berdy B."/>
            <person name="Zhao S."/>
            <person name="Lieberman T.D."/>
            <person name="Swanson P.K."/>
            <person name="Smith M."/>
            <person name="Roesemann S."/>
            <person name="Alexander J.E."/>
            <person name="Rich S.A."/>
            <person name="Livny J."/>
            <person name="Vlamakis H."/>
            <person name="Clish C."/>
            <person name="Bullock K."/>
            <person name="Deik A."/>
            <person name="Scott J."/>
            <person name="Pierce K.A."/>
            <person name="Xavier R.J."/>
            <person name="Alm E.J."/>
        </authorList>
    </citation>
    <scope>NUCLEOTIDE SEQUENCE [LARGE SCALE GENOMIC DNA]</scope>
    <source>
        <strain evidence="1 2">BIOML-A188</strain>
    </source>
</reference>
<dbReference type="AlphaFoldDB" id="A0A6I0MH61"/>
<sequence>MKFNVTVSLQNFSKKPSKKEFMTVQYVRRSLSLDDIIASIKHGNVLSANYTTDYNSIITQLHRSNDNIIGTSFVMFDLDDDVESNLAGLIKNIEIKPTIAYTTYSHGLVGKGNRYRLLYFFDREILNIDVYRGIYDIIKSKNNISINDGCGRNISQAVLGSHTECELINTNIVYSIEQFQLDNKDTRNGHSNSIKKEEKSNIRIECPIQDKEYIADFNNMSYTALIEKYNDKYCFFQHTPLKPVDADTPYIILPPNYIEIMRYWIYNINYDEHGEERGKSSRARKIKDGEGRKKKLYINGILRRLMMDNLTFEHLLHCLVNELHYFIDNSNDYINKKQLVEIAQSSYNANLEDYKAINRRMEKRKYIVNDEYCIKYGLTRCQVRNLSRKYITYSKIGDLFDASLTDKANLEVFKECGLEISAKTLQRFRKEMGITKYKKGNGHSNFIKKEEESNIELERPIQNLDKAYYDYQSEIILSEMDNDINEGFYDISDKNDIKAMVQTFIRRAKRINPNYNNDELIEIFKNHFQLAS</sequence>
<proteinExistence type="predicted"/>
<accession>A0A6I0MH61</accession>
<dbReference type="Proteomes" id="UP000440614">
    <property type="component" value="Unassembled WGS sequence"/>
</dbReference>
<comment type="caution">
    <text evidence="1">The sequence shown here is derived from an EMBL/GenBank/DDBJ whole genome shotgun (WGS) entry which is preliminary data.</text>
</comment>
<organism evidence="1 2">
    <name type="scientific">Bacteroides thetaiotaomicron</name>
    <dbReference type="NCBI Taxonomy" id="818"/>
    <lineage>
        <taxon>Bacteria</taxon>
        <taxon>Pseudomonadati</taxon>
        <taxon>Bacteroidota</taxon>
        <taxon>Bacteroidia</taxon>
        <taxon>Bacteroidales</taxon>
        <taxon>Bacteroidaceae</taxon>
        <taxon>Bacteroides</taxon>
    </lineage>
</organism>
<gene>
    <name evidence="1" type="ORF">GAO51_28570</name>
</gene>